<dbReference type="NCBIfam" id="TIGR01733">
    <property type="entry name" value="AA-adenyl-dom"/>
    <property type="match status" value="5"/>
</dbReference>
<dbReference type="FunFam" id="1.10.1200.10:FF:000016">
    <property type="entry name" value="Non-ribosomal peptide synthase"/>
    <property type="match status" value="1"/>
</dbReference>
<dbReference type="Gene3D" id="2.30.38.10">
    <property type="entry name" value="Luciferase, Domain 3"/>
    <property type="match status" value="5"/>
</dbReference>
<dbReference type="Proteomes" id="UP000199417">
    <property type="component" value="Unassembled WGS sequence"/>
</dbReference>
<dbReference type="CDD" id="cd19540">
    <property type="entry name" value="LCL_NRPS-like"/>
    <property type="match status" value="4"/>
</dbReference>
<dbReference type="UniPathway" id="UPA00011"/>
<dbReference type="GO" id="GO:0072330">
    <property type="term" value="P:monocarboxylic acid biosynthetic process"/>
    <property type="evidence" value="ECO:0007669"/>
    <property type="project" value="UniProtKB-ARBA"/>
</dbReference>
<dbReference type="InterPro" id="IPR000873">
    <property type="entry name" value="AMP-dep_synth/lig_dom"/>
</dbReference>
<dbReference type="FunFam" id="3.40.50.12780:FF:000012">
    <property type="entry name" value="Non-ribosomal peptide synthetase"/>
    <property type="match status" value="2"/>
</dbReference>
<evidence type="ECO:0000313" key="5">
    <source>
        <dbReference type="EMBL" id="SDD62324.1"/>
    </source>
</evidence>
<evidence type="ECO:0000256" key="3">
    <source>
        <dbReference type="ARBA" id="ARBA00022553"/>
    </source>
</evidence>
<dbReference type="SUPFAM" id="SSF56801">
    <property type="entry name" value="Acetyl-CoA synthetase-like"/>
    <property type="match status" value="5"/>
</dbReference>
<dbReference type="InterPro" id="IPR036736">
    <property type="entry name" value="ACP-like_sf"/>
</dbReference>
<dbReference type="Pfam" id="PF00501">
    <property type="entry name" value="AMP-binding"/>
    <property type="match status" value="5"/>
</dbReference>
<dbReference type="Gene3D" id="3.30.559.30">
    <property type="entry name" value="Nonribosomal peptide synthetase, condensation domain"/>
    <property type="match status" value="5"/>
</dbReference>
<dbReference type="InterPro" id="IPR025110">
    <property type="entry name" value="AMP-bd_C"/>
</dbReference>
<dbReference type="InterPro" id="IPR006162">
    <property type="entry name" value="Ppantetheine_attach_site"/>
</dbReference>
<feature type="domain" description="Carrier" evidence="4">
    <location>
        <begin position="3112"/>
        <end position="3187"/>
    </location>
</feature>
<evidence type="ECO:0000259" key="4">
    <source>
        <dbReference type="PROSITE" id="PS50075"/>
    </source>
</evidence>
<dbReference type="FunFam" id="3.40.50.980:FF:000001">
    <property type="entry name" value="Non-ribosomal peptide synthetase"/>
    <property type="match status" value="4"/>
</dbReference>
<dbReference type="InterPro" id="IPR029058">
    <property type="entry name" value="AB_hydrolase_fold"/>
</dbReference>
<dbReference type="InterPro" id="IPR001242">
    <property type="entry name" value="Condensation_dom"/>
</dbReference>
<dbReference type="STRING" id="168276.SAMN05444580_105290"/>
<dbReference type="Gene3D" id="3.30.300.30">
    <property type="match status" value="5"/>
</dbReference>
<feature type="domain" description="Carrier" evidence="4">
    <location>
        <begin position="5221"/>
        <end position="5296"/>
    </location>
</feature>
<dbReference type="FunFam" id="2.30.38.10:FF:000001">
    <property type="entry name" value="Non-ribosomal peptide synthetase PvdI"/>
    <property type="match status" value="1"/>
</dbReference>
<dbReference type="GO" id="GO:0008610">
    <property type="term" value="P:lipid biosynthetic process"/>
    <property type="evidence" value="ECO:0007669"/>
    <property type="project" value="UniProtKB-ARBA"/>
</dbReference>
<dbReference type="Gene3D" id="1.10.1200.10">
    <property type="entry name" value="ACP-like"/>
    <property type="match status" value="4"/>
</dbReference>
<dbReference type="Gene3D" id="3.30.559.10">
    <property type="entry name" value="Chloramphenicol acetyltransferase-like domain"/>
    <property type="match status" value="5"/>
</dbReference>
<evidence type="ECO:0000313" key="6">
    <source>
        <dbReference type="Proteomes" id="UP000199417"/>
    </source>
</evidence>
<organism evidence="5 6">
    <name type="scientific">Rhodococcus tukisamuensis</name>
    <dbReference type="NCBI Taxonomy" id="168276"/>
    <lineage>
        <taxon>Bacteria</taxon>
        <taxon>Bacillati</taxon>
        <taxon>Actinomycetota</taxon>
        <taxon>Actinomycetes</taxon>
        <taxon>Mycobacteriales</taxon>
        <taxon>Nocardiaceae</taxon>
        <taxon>Rhodococcus</taxon>
    </lineage>
</organism>
<dbReference type="EMBL" id="FNAB01000005">
    <property type="protein sequence ID" value="SDD62324.1"/>
    <property type="molecule type" value="Genomic_DNA"/>
</dbReference>
<dbReference type="PROSITE" id="PS50075">
    <property type="entry name" value="CARRIER"/>
    <property type="match status" value="5"/>
</dbReference>
<dbReference type="PANTHER" id="PTHR45527">
    <property type="entry name" value="NONRIBOSOMAL PEPTIDE SYNTHETASE"/>
    <property type="match status" value="1"/>
</dbReference>
<evidence type="ECO:0000256" key="2">
    <source>
        <dbReference type="ARBA" id="ARBA00022450"/>
    </source>
</evidence>
<dbReference type="Pfam" id="PF00668">
    <property type="entry name" value="Condensation"/>
    <property type="match status" value="5"/>
</dbReference>
<dbReference type="InterPro" id="IPR020845">
    <property type="entry name" value="AMP-binding_CS"/>
</dbReference>
<dbReference type="SMART" id="SM00823">
    <property type="entry name" value="PKS_PP"/>
    <property type="match status" value="5"/>
</dbReference>
<feature type="domain" description="Carrier" evidence="4">
    <location>
        <begin position="2054"/>
        <end position="2129"/>
    </location>
</feature>
<dbReference type="Pfam" id="PF00550">
    <property type="entry name" value="PP-binding"/>
    <property type="match status" value="5"/>
</dbReference>
<dbReference type="PANTHER" id="PTHR45527:SF1">
    <property type="entry name" value="FATTY ACID SYNTHASE"/>
    <property type="match status" value="1"/>
</dbReference>
<dbReference type="SUPFAM" id="SSF53474">
    <property type="entry name" value="alpha/beta-Hydrolases"/>
    <property type="match status" value="1"/>
</dbReference>
<dbReference type="PROSITE" id="PS00012">
    <property type="entry name" value="PHOSPHOPANTETHEINE"/>
    <property type="match status" value="4"/>
</dbReference>
<dbReference type="CDD" id="cd05930">
    <property type="entry name" value="A_NRPS"/>
    <property type="match status" value="1"/>
</dbReference>
<dbReference type="CDD" id="cd17646">
    <property type="entry name" value="A_NRPS_AB3403-like"/>
    <property type="match status" value="1"/>
</dbReference>
<feature type="domain" description="Carrier" evidence="4">
    <location>
        <begin position="4161"/>
        <end position="4236"/>
    </location>
</feature>
<dbReference type="SUPFAM" id="SSF47336">
    <property type="entry name" value="ACP-like"/>
    <property type="match status" value="5"/>
</dbReference>
<sequence length="5583" mass="589926">MESSPLQAAVDGSAADLLPSEIQPSEIAAMSATRAFPLSAAQRGMWFAQHLTSDVPLTIAQYVEVRGALDVDALRRAGLAAAHEFGTGMLRIVELDGEPHQVVDLTLGDEVGYLDFAADPDPERAAHDWMRAEHTAPLNLLTDRLINAVVLRVGPDLHYWYSRIHHIALDGFGAMTFMNRAAELYTAAVLAAEPPKALAGDLTAVYDAELQYRGSTRFAADRDYWAAKTGALPPARSLAGRSAPVAACSRVVGGVLPGESPDPRFTPAAVAAMAAYLAHLTGETDIVLSLPVSARTNAVLRRSGGMVSNVVPLRVSITPETTVAELVAAMSLELTGALRHQRYRHEDIRRDAGAAAERGFFGPAVNVMNFHSEIRLGELTGHFHVLSTGPVEDLSVNIYPAVAGRSSRIDFEANPNLYGEAELAAHRDRFVGLLAEFRAGDPDRPVFGLSVLTAAERAALVPARGPAALAPRLLPDLLAAGVRANPDGAALLDGFGSPAGETETSYRELDARANRLARVLLARGVGPGTFVGVSLPRSAESVLAVWAVAKAGGAFVPVDPAYPAQRIAHMVDDSGVALGLTDLAHRAGLPAGTHWLALDDPEFARACAGFSDAPVTPAERGGALTPAHPAYMIYTSGSTGLPKGVVVTHTGLADFAAEARPELGVSAQSRVLRFSSSSFDASVFEMVQAFSAGAAMVIAPPEVHVGADLTALLRTARVTHILCAPALLGTVDPSALDHLEAVVVGGDVCPPDLVARFGDRCRFVNSYGPTETTIVITATPPLTAASLGLGASASGTVGIGAPIQGARALVLDRWLRPVPVGTTGELYLGGPGLARGYHRRPALTASRFVADPHGGPGELLYRTGDLVRWQRDERGGHALEYVGRSDFQVQVRGFRIELGEIDAVLSGHPGVEFAVTTAHRMPDGGTVPAAYVLPRAPGRDGADAGGLDSLTTYLAARLPSYMVPASITVLDAVPTTPAGKLDRRALPAPVFATAEFVAPSSALELLVAEVFAEVLGTVEPVGAGDNFFGLGGTSLSATRVIGRLNEAAGVSLAVRALFEAPTVVGLASAVESAERSDRPALDAGSRPDRIPLSPAQTRVWFLNSFDPESAADNLPLALRLTGALDVAALAAALSDVVARHESLRTVYPDSADGPHQVVLPASEAAPALAPVRVPAADAAARVAALATTGFDVSGEVPLRAALFEVGSDDHVLAVVVHHIAADGYSLGPLARDVMLAYAARAAGEAPGWPALAVHYADYSLWHRALLGSETDARSLVTRQIDYWRGVLADLPDQLSLPTDRPRPTRQSHRGGEVAFTIDADTHRRLHEFASAHGASLFMAVHAAYAVLLGRLAGTGDVAIGAPVAGRGERALDDVVGMFVNTLVLRTRFTASDTFEDLLLRTRGSDLDAFSHADLPFERLVEILNPNRSNARHPLFQVALSFQNLTPTAFTLPGLEVSQLDAAATVAKFDLHLTLVHRADGAVDATFTYAADLFDEATVVSFGDRLLRIMRAAVLDPTTPVGDLDMLSGAERRELVRARGQAERFVADEYLFDGFADRVRRAPDAVALVFERESLTYAEFAARVNRLARFLIGEGVGPESLVALGMRRSLDLVVGMYAVLTAGGGYVPVDPDHPAERIGYILRASDPVCVLTTERDGFEAAGERSVLRIDTLDLSAMSDAPVTDVDRLSALRSDDVAYVIFTSGSTGRPKGVTVSHRAIVNQMAWMAHEYGLGPSDVYLQKTATTFDVSLWGYFLPLRVGATLILATADGHGDPGYLADIIREHSVTATDFVPSMLSVFAAAVSHADLATLRHLFVIGEALPSATVGEFTRVSGARVHNLYGPTEAAVSITYADVTDTATDGSVSIGVPEWNSRVHVLDSRLHPVPAGVPGELYLAGVQLARGYLGRVDLTSDRFVADPFSVSGERMYRTGDLARRSGDGSLEYLGRTDFQVKFRGQRIELGEIETALLSHEGVLGAAVLVVPTATGDRLVAYVVPVPGADLDTEALRTFGGGLLPSYMLPEAIVALDAFPLNTSGKLDRKALPAPEFEAKVFRAPATSTERVVATVFAEVLGVERVGADDDFFALGGNSLVATQVAARLGRALDTRIPVRELFDAPTVTALAARVAGLAGTGGRVVLAPQPRPDRVPLSPAQSRMWFLNRFDPESDAYHLPAVLRLSGELDTAALQAAVGDVLARHEVLRTVYPEADGAPHQQVLDPQASVPDLGPVDIDEAHLHGAVTELVLTPFDVTVEVPLRARLLRLGDADFVLAMVVHHIAADGFSLGPLTRDVMLAYAARVNGQAPSWAPLPVQYADYTIWQRAVLGSETDPSSVAAGQLAYWRTELDGLPAVLDLPLDRPRPAVASNRGGSESFTIDARLHAAVEALAAAHGASPFMVVHTALAVLLSRFGGGDDIAIGTPVAGRGEQALDDLVGMFVGTLVLRTRTDRQDSFADLLGRVRETDLRAFGNADLPFERIVEAVDPVRSQSYSPLFQVSLAFQNLAQRGLELGGLRIEPVTLPVTTTQFDLDFVCVDHHDESGAAAGIEVQLTYAADLFDTATAHRLADGLARILADAVAEPASAVADLAVAAPAERRAMLESWNETGRAVESATLADLLAAQAAVRPDDVAVVFEGRSLTYREFDGRVSRLARLLIAAGVGPETLVAVALERSFEMLVAMQAVVRAGGAYVPIDPEHPAERIAYVLDSAAPELVLATAAVATELPGDARVVEVDTVDLDGFSDAPVTDAERPCPLRPANTAYVIYTSGSTGRPKGVAVDHAAIVNQLRWLAAEYGVDAADRIMQRAPITFDVSVWECFLPAAVGARLVITRPGGHRELDYLAAVMREHRITVAEFVPSVLAALLAEGHADALGSLRHLFAGGEELTAELAQSLRGGCAGAIHNTYGPTEAAITTTFHELTDAQDAGVPIGRPVWNTRAYVLDPQLRPVPVGVAGELYLAGDQLARGYQGRVDLTADRFVANPFTPGTRMYRTGDLVRWATAAGPDAAGELVYLGRTDFQVKIRGLRIELGEIESALTAQPGVSQAVVLESRGRLVAYVVGAGLVASELQAALARLLPSYMVPTAIVELAEFPLSSAGKLDRRALPDPEPAAREFRAPATPTEVLVAGVYADVLGADRVGADDSFFDLGGNSLSATRVLGRLNEAAGTAVALRSLFETPAVSELAAALDSAERRNRTALVGRPRPERIPLSLAQNRVWFLNQFDPESAAYNIPLAIRLSGELDAASLSAAVHDVLERHESLRTVFPDDGDGPVQVVLPAREVELDLTPVEVTEQELPARVQEILGGGFDVTASVPIRGRLLRTGAAEYALVLAVHHISADGVSMGPLARDVMAAYASRSAGQVPVWEPLAVQYADFALWQREALGSEEDPESVASGQIRYWRDALDGLPDVLALPTDRPRPAVASQRGDTVRFELDAQTVVRLERTAREHGASVFMVLHAAFAVVLARLASTADVAVGTPVGGRGEAALDDLVGMFVNTLVLRTRVSAAESFGDLLGRVRETDLAAFGHADVPFEGLVDVLEPTRSQSYSPLFQVALALEHRGDTTFELPGLTVSEFPFDAQVSHFDLAMTLAESDDPDAGMGGALRYASDLFDRSSAQAIADRFVRVLGVVASDPAVTVGDIDLLDESETAALAPVRGLPTAEPTTLAALIDSAVSANPDGVALVWNEREYSYRDADARAALLARMLLGHGVGPEDFVALALPRSLDSVLAVWAVAKTGAAYLPVDPTYPTDRIEHMLGDSGAVIGVTVSAERDSLPDNVNWLVLDATSTVAAEGAATPVTAADRHGTVRVDNPAYMIYTSGSTGLPKGVVVTNSGIANLAAERREHYRIDAAARFLHKASPSFDMAVGEMVSALSAAATLVIAPTTVVAGEELADLLDRQRVTHALITPAVLATMDPGGHPLLRVLGVGGEACTSELVARWQPGRVMLNGYGPTEATDISTVGDLVAGAPITIGVPVRGFEVVVLDTRLRPVPAGVTGELYVAGPALARGYHARHALTADRFVANPYGGPGDRMYRTGDVVRWNAAGELEYFGRGDSQVKLRGNRIELGEIEAAAMHCDGVGQAAAVVVDTPAGQRLAAYLAPAAGHTVIAAEVAAALAAALPGPMVPDAYVVVESLPVTVNGKLDRRALPEPVFVARRSEYREPSGELEVLVASVFEEVLGVDTVGADDHFFDLGGNSLSATRVVSRVNRVAGTSLTVRALFQDPTVAGVAAWAAAGAQRAGRPALPELVAGPRPERIPLSLAQNRMWFLNQMVPDSAAYNIPLAIGLSGDLDVAALQEAVRDVLERHESLRTAYPDDGDGPVQTILPADLVDLDLSPIAVTADELPGLVLETLSRGFDVTTGPPVRGRLLRAEPGSTGSDEHVLVMVIHHIAGDGVSMGPLARDVMAAYASRSAGQVPVWEPLAVQYADFALWQREALGSEEDPESVASGQIRYWRDALDGLPDVLALPTDRPRPAVASQRGDTVRFELDAQTVVRLERTAREHGASVFMVLHAAFAVVLARLASTADVAVGTPVGGRGEAALDDLVGMFVNTLVLRTRIDPGASFATLLGEVRDADLGAFSHADLPFERLVDVLEPTRSQSYSPLFQVALAFEHRGDTEFALPGLTVSALPFEPAVAQFDLALTVAEAPGDADAPTTMSASLNYASDLFDRSSAQTIADRFVRVLAAAVAEPTATVGDLDLLDAAEQAELAPVRGLPAAGPTTLAGLIEAAVASNPDGLALWWQGRSWTYREADEHSTRLARVLLGRGVGPEDFVAVALTRSAESVLTVWAVAKTGAAYVPVDPNYPADRIAHMVSDSGAALGITRVGERSGLPDSLDWLTLDELDVDASQAAPITDAERDRPLRVANPAYVIYTSGSTGRPKGVVVTHGGLANLAAERREHYRVTPDARFLHNTSPSFDMAVGEMVSALSAAATLVITPPSVLGGEDLAELLVAQRVTHALITPAMLSSVDPAGLDDLRVLGVGGEACTAELVARWAPGRTMLNGYGPTEATDISTVGDLAAGAPVTIGGPVRGFEVMVLDARLRPVPVGVAGELYVAGPALARGYHARFGLTAERFVANPFGGPGDRMYRTGDVVRWRALGQLEYSGRSDHQVKVRGHRIELGEIDAAVANHPDVEFAVTLGRQTPAGETALVSYVVPVAGAEPQAAKVVAFVSEFLPRHMVPAAVVVIEALPMTPTGKLDEKALPTPAFQARRTEYRAPGTDSERLVAAVFAEVLGVDAVGADDHFFDLGGNSLSAMRALSRLRAGADVPVSLQWLMTDPTPASIAARMDSAGVDGDSALEVVLPIRTAGRAHPVFFVHPIVGLSWCYTGFAAYLDRDRPVYGIQSPAAVGGEEPAGSIDELAARYLREIRRIQPEGPYHLVGWSLGGVIAHAMAVQLQEAGQQVGALALLDSYATPQEQDTADELPVDDLLAGFGVEAALGELRDLGDLGDPGNPDPLAMFDDLAALGGPLSVLTRERAQRLLDAATHNGDLMARHRPGVFDGDVLFFSAVVEDPALTRAVGTWQPFVAGRIANHAVESTHWQMTSPAALEVAGPVLGDYLDAAAGEATRLTDRTEADR</sequence>
<protein>
    <submittedName>
        <fullName evidence="5">Amino acid adenylation domain-containing protein</fullName>
    </submittedName>
</protein>
<dbReference type="Pfam" id="PF13193">
    <property type="entry name" value="AMP-binding_C"/>
    <property type="match status" value="5"/>
</dbReference>
<dbReference type="Gene3D" id="3.40.50.1820">
    <property type="entry name" value="alpha/beta hydrolase"/>
    <property type="match status" value="1"/>
</dbReference>
<dbReference type="GO" id="GO:0044550">
    <property type="term" value="P:secondary metabolite biosynthetic process"/>
    <property type="evidence" value="ECO:0007669"/>
    <property type="project" value="TreeGrafter"/>
</dbReference>
<keyword evidence="2" id="KW-0596">Phosphopantetheine</keyword>
<dbReference type="SMART" id="SM00824">
    <property type="entry name" value="PKS_TE"/>
    <property type="match status" value="1"/>
</dbReference>
<accession>A0A1G6W936</accession>
<dbReference type="GO" id="GO:0003824">
    <property type="term" value="F:catalytic activity"/>
    <property type="evidence" value="ECO:0007669"/>
    <property type="project" value="InterPro"/>
</dbReference>
<comment type="cofactor">
    <cofactor evidence="1">
        <name>pantetheine 4'-phosphate</name>
        <dbReference type="ChEBI" id="CHEBI:47942"/>
    </cofactor>
</comment>
<keyword evidence="6" id="KW-1185">Reference proteome</keyword>
<dbReference type="Gene3D" id="3.40.50.980">
    <property type="match status" value="10"/>
</dbReference>
<evidence type="ECO:0000256" key="1">
    <source>
        <dbReference type="ARBA" id="ARBA00001957"/>
    </source>
</evidence>
<dbReference type="PROSITE" id="PS00455">
    <property type="entry name" value="AMP_BINDING"/>
    <property type="match status" value="5"/>
</dbReference>
<dbReference type="GO" id="GO:0031177">
    <property type="term" value="F:phosphopantetheine binding"/>
    <property type="evidence" value="ECO:0007669"/>
    <property type="project" value="InterPro"/>
</dbReference>
<dbReference type="InterPro" id="IPR023213">
    <property type="entry name" value="CAT-like_dom_sf"/>
</dbReference>
<reference evidence="5 6" key="1">
    <citation type="submission" date="2016-10" db="EMBL/GenBank/DDBJ databases">
        <authorList>
            <person name="de Groot N.N."/>
        </authorList>
    </citation>
    <scope>NUCLEOTIDE SEQUENCE [LARGE SCALE GENOMIC DNA]</scope>
    <source>
        <strain evidence="5 6">JCM 11308</strain>
    </source>
</reference>
<gene>
    <name evidence="5" type="ORF">SAMN05444580_105290</name>
</gene>
<dbReference type="SUPFAM" id="SSF52777">
    <property type="entry name" value="CoA-dependent acyltransferases"/>
    <property type="match status" value="10"/>
</dbReference>
<name>A0A1G6W936_9NOCA</name>
<keyword evidence="3" id="KW-0597">Phosphoprotein</keyword>
<dbReference type="GO" id="GO:0043041">
    <property type="term" value="P:amino acid activation for nonribosomal peptide biosynthetic process"/>
    <property type="evidence" value="ECO:0007669"/>
    <property type="project" value="TreeGrafter"/>
</dbReference>
<dbReference type="GO" id="GO:0005737">
    <property type="term" value="C:cytoplasm"/>
    <property type="evidence" value="ECO:0007669"/>
    <property type="project" value="TreeGrafter"/>
</dbReference>
<dbReference type="Pfam" id="PF00975">
    <property type="entry name" value="Thioesterase"/>
    <property type="match status" value="1"/>
</dbReference>
<dbReference type="NCBIfam" id="NF003417">
    <property type="entry name" value="PRK04813.1"/>
    <property type="match status" value="5"/>
</dbReference>
<dbReference type="InterPro" id="IPR009081">
    <property type="entry name" value="PP-bd_ACP"/>
</dbReference>
<proteinExistence type="predicted"/>
<dbReference type="InterPro" id="IPR020802">
    <property type="entry name" value="TesA-like"/>
</dbReference>
<dbReference type="FunFam" id="3.30.300.30:FF:000015">
    <property type="entry name" value="Nonribosomal peptide synthase SidD"/>
    <property type="match status" value="1"/>
</dbReference>
<dbReference type="InterPro" id="IPR045851">
    <property type="entry name" value="AMP-bd_C_sf"/>
</dbReference>
<dbReference type="InterPro" id="IPR010071">
    <property type="entry name" value="AA_adenyl_dom"/>
</dbReference>
<dbReference type="FunFam" id="1.10.1200.10:FF:000005">
    <property type="entry name" value="Nonribosomal peptide synthetase 1"/>
    <property type="match status" value="1"/>
</dbReference>
<dbReference type="InterPro" id="IPR001031">
    <property type="entry name" value="Thioesterase"/>
</dbReference>
<dbReference type="InterPro" id="IPR020806">
    <property type="entry name" value="PKS_PP-bd"/>
</dbReference>
<feature type="domain" description="Carrier" evidence="4">
    <location>
        <begin position="998"/>
        <end position="1074"/>
    </location>
</feature>